<proteinExistence type="predicted"/>
<keyword evidence="5" id="KW-1185">Reference proteome</keyword>
<gene>
    <name evidence="4" type="ORF">OVN521_LOCUS28027</name>
    <name evidence="3" type="ORF">UXM345_LOCUS28831</name>
    <name evidence="2" type="ORF">WKI299_LOCUS31107</name>
    <name evidence="1" type="ORF">XDN619_LOCUS16227</name>
</gene>
<evidence type="ECO:0000313" key="4">
    <source>
        <dbReference type="EMBL" id="CAF4231980.1"/>
    </source>
</evidence>
<dbReference type="Proteomes" id="UP000663856">
    <property type="component" value="Unassembled WGS sequence"/>
</dbReference>
<evidence type="ECO:0000313" key="3">
    <source>
        <dbReference type="EMBL" id="CAF4216024.1"/>
    </source>
</evidence>
<name>A0A816SS20_9BILA</name>
<evidence type="ECO:0000313" key="1">
    <source>
        <dbReference type="EMBL" id="CAF2088964.1"/>
    </source>
</evidence>
<sequence length="341" mass="40312">MDLHLSYLNDIVTEEKKIRKSCNDQRRNNYKFRVNLSKNIELFKKKKMKQLNITKTGPIQSNMYLKIKEKNFCMKKLTRDAENLSFNNSSQEVNRYDALNCNPQKRLEDEFNADPIDDNISFYESEFLTPYDNDESEIDYSTDENEDNESIDQMESELHPFTHVSTKDTMFEFLRLIRGSQISKKESENLLSFIKSLLPFPNQMPNNMNKLLIGLGTINYFNKKTICILCEKEFQYNQRSCNECIKKEKKYIAHIFDTNVQALISNIVSRHWSDIENYRKMILNPDPQTIYDIPFGKAYQNLMKQYSNENLLSLLFHVDGISFEINNFGKKLSVVVHYTYI</sequence>
<evidence type="ECO:0000313" key="2">
    <source>
        <dbReference type="EMBL" id="CAF2155109.1"/>
    </source>
</evidence>
<dbReference type="EMBL" id="CAJOBG010007987">
    <property type="protein sequence ID" value="CAF4231980.1"/>
    <property type="molecule type" value="Genomic_DNA"/>
</dbReference>
<comment type="caution">
    <text evidence="1">The sequence shown here is derived from an EMBL/GenBank/DDBJ whole genome shotgun (WGS) entry which is preliminary data.</text>
</comment>
<reference evidence="1" key="1">
    <citation type="submission" date="2021-02" db="EMBL/GenBank/DDBJ databases">
        <authorList>
            <person name="Nowell W R."/>
        </authorList>
    </citation>
    <scope>NUCLEOTIDE SEQUENCE</scope>
</reference>
<dbReference type="Proteomes" id="UP000663887">
    <property type="component" value="Unassembled WGS sequence"/>
</dbReference>
<protein>
    <submittedName>
        <fullName evidence="1">Uncharacterized protein</fullName>
    </submittedName>
</protein>
<organism evidence="1 6">
    <name type="scientific">Rotaria magnacalcarata</name>
    <dbReference type="NCBI Taxonomy" id="392030"/>
    <lineage>
        <taxon>Eukaryota</taxon>
        <taxon>Metazoa</taxon>
        <taxon>Spiralia</taxon>
        <taxon>Gnathifera</taxon>
        <taxon>Rotifera</taxon>
        <taxon>Eurotatoria</taxon>
        <taxon>Bdelloidea</taxon>
        <taxon>Philodinida</taxon>
        <taxon>Philodinidae</taxon>
        <taxon>Rotaria</taxon>
    </lineage>
</organism>
<dbReference type="EMBL" id="CAJNRG010006785">
    <property type="protein sequence ID" value="CAF2088964.1"/>
    <property type="molecule type" value="Genomic_DNA"/>
</dbReference>
<evidence type="ECO:0000313" key="6">
    <source>
        <dbReference type="Proteomes" id="UP000663887"/>
    </source>
</evidence>
<accession>A0A816SS20</accession>
<dbReference type="AlphaFoldDB" id="A0A816SS20"/>
<dbReference type="EMBL" id="CAJNRF010014123">
    <property type="protein sequence ID" value="CAF2155109.1"/>
    <property type="molecule type" value="Genomic_DNA"/>
</dbReference>
<evidence type="ECO:0000313" key="5">
    <source>
        <dbReference type="Proteomes" id="UP000663866"/>
    </source>
</evidence>
<dbReference type="Proteomes" id="UP000663866">
    <property type="component" value="Unassembled WGS sequence"/>
</dbReference>
<dbReference type="Proteomes" id="UP000663842">
    <property type="component" value="Unassembled WGS sequence"/>
</dbReference>
<dbReference type="EMBL" id="CAJOBF010006804">
    <property type="protein sequence ID" value="CAF4216024.1"/>
    <property type="molecule type" value="Genomic_DNA"/>
</dbReference>